<evidence type="ECO:0000313" key="5">
    <source>
        <dbReference type="EMBL" id="DBA04799.1"/>
    </source>
</evidence>
<dbReference type="SUPFAM" id="SSF48350">
    <property type="entry name" value="GTPase activation domain, GAP"/>
    <property type="match status" value="1"/>
</dbReference>
<dbReference type="AlphaFoldDB" id="A0AAV2ZJI4"/>
<dbReference type="GO" id="GO:0005737">
    <property type="term" value="C:cytoplasm"/>
    <property type="evidence" value="ECO:0007669"/>
    <property type="project" value="UniProtKB-SubCell"/>
</dbReference>
<proteinExistence type="predicted"/>
<sequence length="626" mass="70797">MAVITQLDERQRSQSDIPRLHEFESAVRMEILSANGQEEMFLRSSSGLSALLKDLGHQHGRAYFRYVLREVFGDMSLIYDGTATPDQILAFAKSIFRRMAKAIHFAPLLLRACSHFVLTEFKKAFPESTQETEIVVGGLLFLRIICPALVKPEMFGFKPHNARSLSTGVQIAKILQHTLRGTPLNDSYPEFVKANEFIGTYKPFVITFLGRFPHIGSAAAYAATADSNSKAITTRGQRQARENRGNTLHNPSWELGSSSTTSEWEVTAPQKLRGMSWTADEMVNKPKRKFSVKFWNRSGASSIATWSGTTPSPGVCSRFCCRQRSIAYYPAQLRQAMIDSPFAASERAFLQQVPRQRITTYDGNTWEYYDSGKHSKKNHGLPPLVCLPDTTGTARCFHLQMTELAAKGYRVIAVQHPVAWSHEEWIHSFDRFLNAMNIQEIHVYGVGLGAYLAQRYSAMYPNRIVSMIMTQAFADTSSFAENAPYPKMLSMLPEFYLKKYILERFPKGPQRSTDLVEAIDYMVDQLETMSQKELASRMTLNCLSCDPNSWKVAISDDKITFIDTYGETTLPRSVREQMLERHPKAKQVGNRMAMLKGAADFPFLSHHEEVSMHLHVHLRAHGAFIA</sequence>
<reference evidence="5" key="2">
    <citation type="journal article" date="2023" name="Microbiol Resour">
        <title>Decontamination and Annotation of the Draft Genome Sequence of the Oomycete Lagenidium giganteum ARSEF 373.</title>
        <authorList>
            <person name="Morgan W.R."/>
            <person name="Tartar A."/>
        </authorList>
    </citation>
    <scope>NUCLEOTIDE SEQUENCE</scope>
    <source>
        <strain evidence="5">ARSEF 373</strain>
    </source>
</reference>
<organism evidence="5 6">
    <name type="scientific">Lagenidium giganteum</name>
    <dbReference type="NCBI Taxonomy" id="4803"/>
    <lineage>
        <taxon>Eukaryota</taxon>
        <taxon>Sar</taxon>
        <taxon>Stramenopiles</taxon>
        <taxon>Oomycota</taxon>
        <taxon>Peronosporomycetes</taxon>
        <taxon>Pythiales</taxon>
        <taxon>Pythiaceae</taxon>
    </lineage>
</organism>
<feature type="region of interest" description="Disordered" evidence="3">
    <location>
        <begin position="232"/>
        <end position="260"/>
    </location>
</feature>
<keyword evidence="2" id="KW-0963">Cytoplasm</keyword>
<dbReference type="Gene3D" id="3.40.50.1820">
    <property type="entry name" value="alpha/beta hydrolase"/>
    <property type="match status" value="1"/>
</dbReference>
<comment type="subcellular location">
    <subcellularLocation>
        <location evidence="1">Cytoplasm</location>
    </subcellularLocation>
</comment>
<keyword evidence="6" id="KW-1185">Reference proteome</keyword>
<dbReference type="CDD" id="cd04519">
    <property type="entry name" value="RasGAP"/>
    <property type="match status" value="1"/>
</dbReference>
<dbReference type="InterPro" id="IPR001936">
    <property type="entry name" value="RasGAP_dom"/>
</dbReference>
<comment type="caution">
    <text evidence="5">The sequence shown here is derived from an EMBL/GenBank/DDBJ whole genome shotgun (WGS) entry which is preliminary data.</text>
</comment>
<evidence type="ECO:0000259" key="4">
    <source>
        <dbReference type="PROSITE" id="PS50018"/>
    </source>
</evidence>
<dbReference type="PANTHER" id="PTHR15913:SF0">
    <property type="entry name" value="MASPARDIN"/>
    <property type="match status" value="1"/>
</dbReference>
<dbReference type="PROSITE" id="PS50018">
    <property type="entry name" value="RAS_GTPASE_ACTIV_2"/>
    <property type="match status" value="1"/>
</dbReference>
<dbReference type="InterPro" id="IPR029058">
    <property type="entry name" value="AB_hydrolase_fold"/>
</dbReference>
<dbReference type="InterPro" id="IPR026151">
    <property type="entry name" value="Maspardin"/>
</dbReference>
<dbReference type="EMBL" id="DAKRPA010000005">
    <property type="protein sequence ID" value="DBA04799.1"/>
    <property type="molecule type" value="Genomic_DNA"/>
</dbReference>
<dbReference type="InterPro" id="IPR008936">
    <property type="entry name" value="Rho_GTPase_activation_prot"/>
</dbReference>
<reference evidence="5" key="1">
    <citation type="submission" date="2022-11" db="EMBL/GenBank/DDBJ databases">
        <authorList>
            <person name="Morgan W.R."/>
            <person name="Tartar A."/>
        </authorList>
    </citation>
    <scope>NUCLEOTIDE SEQUENCE</scope>
    <source>
        <strain evidence="5">ARSEF 373</strain>
    </source>
</reference>
<dbReference type="Gene3D" id="1.10.506.10">
    <property type="entry name" value="GTPase Activation - p120gap, domain 1"/>
    <property type="match status" value="1"/>
</dbReference>
<evidence type="ECO:0000256" key="2">
    <source>
        <dbReference type="ARBA" id="ARBA00022490"/>
    </source>
</evidence>
<accession>A0AAV2ZJI4</accession>
<dbReference type="PANTHER" id="PTHR15913">
    <property type="entry name" value="ACID CLUSTER PROTEIN 33"/>
    <property type="match status" value="1"/>
</dbReference>
<protein>
    <recommendedName>
        <fullName evidence="4">Ras-GAP domain-containing protein</fullName>
    </recommendedName>
</protein>
<evidence type="ECO:0000256" key="3">
    <source>
        <dbReference type="SAM" id="MobiDB-lite"/>
    </source>
</evidence>
<dbReference type="Proteomes" id="UP001146120">
    <property type="component" value="Unassembled WGS sequence"/>
</dbReference>
<feature type="compositionally biased region" description="Polar residues" evidence="3">
    <location>
        <begin position="245"/>
        <end position="260"/>
    </location>
</feature>
<dbReference type="SUPFAM" id="SSF53474">
    <property type="entry name" value="alpha/beta-Hydrolases"/>
    <property type="match status" value="1"/>
</dbReference>
<evidence type="ECO:0000256" key="1">
    <source>
        <dbReference type="ARBA" id="ARBA00004496"/>
    </source>
</evidence>
<gene>
    <name evidence="5" type="ORF">N0F65_004436</name>
</gene>
<dbReference type="Pfam" id="PF00616">
    <property type="entry name" value="RasGAP"/>
    <property type="match status" value="1"/>
</dbReference>
<feature type="domain" description="Ras-GAP" evidence="4">
    <location>
        <begin position="87"/>
        <end position="180"/>
    </location>
</feature>
<name>A0AAV2ZJI4_9STRA</name>
<evidence type="ECO:0000313" key="6">
    <source>
        <dbReference type="Proteomes" id="UP001146120"/>
    </source>
</evidence>